<proteinExistence type="predicted"/>
<keyword evidence="2" id="KW-1185">Reference proteome</keyword>
<sequence>MTTNTASNFMLQNLAVKATAMNGQMQQRALRGSIASVAYDSTTPENVRIKLRTAMQKSVENEYRQLHAEAKSSMIPVDQQIAALRAAPLTEKRELLDALPIIPVPVGAAFLGVAEADLHDVNSQGYGVFGDAYLRRRCNSMNELLLISQNPGWLRYHPEGSPALVLSDTVMLYAITYVDVQTACAYLNMRWDEVTKQVPANGRYYRYDRTYRVSDLEEFRVAKLKAKQV</sequence>
<evidence type="ECO:0000313" key="2">
    <source>
        <dbReference type="Proteomes" id="UP001198602"/>
    </source>
</evidence>
<protein>
    <submittedName>
        <fullName evidence="1">Uncharacterized protein</fullName>
    </submittedName>
</protein>
<name>A0ABS7Y9R6_9BURK</name>
<dbReference type="Proteomes" id="UP001198602">
    <property type="component" value="Unassembled WGS sequence"/>
</dbReference>
<evidence type="ECO:0000313" key="1">
    <source>
        <dbReference type="EMBL" id="MCA1856418.1"/>
    </source>
</evidence>
<dbReference type="EMBL" id="JAHYBX010000003">
    <property type="protein sequence ID" value="MCA1856418.1"/>
    <property type="molecule type" value="Genomic_DNA"/>
</dbReference>
<dbReference type="RefSeq" id="WP_225238704.1">
    <property type="nucleotide sequence ID" value="NZ_JAHYBX010000003.1"/>
</dbReference>
<reference evidence="1 2" key="1">
    <citation type="submission" date="2021-07" db="EMBL/GenBank/DDBJ databases">
        <title>Characterization of Violacein-producing bacteria and related species.</title>
        <authorList>
            <person name="Wilson H.S."/>
            <person name="De Leon M.E."/>
        </authorList>
    </citation>
    <scope>NUCLEOTIDE SEQUENCE [LARGE SCALE GENOMIC DNA]</scope>
    <source>
        <strain evidence="1 2">HSC-2F05</strain>
    </source>
</reference>
<gene>
    <name evidence="1" type="ORF">LE190_10870</name>
</gene>
<organism evidence="1 2">
    <name type="scientific">Massilia hydrophila</name>
    <dbReference type="NCBI Taxonomy" id="3044279"/>
    <lineage>
        <taxon>Bacteria</taxon>
        <taxon>Pseudomonadati</taxon>
        <taxon>Pseudomonadota</taxon>
        <taxon>Betaproteobacteria</taxon>
        <taxon>Burkholderiales</taxon>
        <taxon>Oxalobacteraceae</taxon>
        <taxon>Telluria group</taxon>
        <taxon>Massilia</taxon>
    </lineage>
</organism>
<comment type="caution">
    <text evidence="1">The sequence shown here is derived from an EMBL/GenBank/DDBJ whole genome shotgun (WGS) entry which is preliminary data.</text>
</comment>
<accession>A0ABS7Y9R6</accession>